<dbReference type="InterPro" id="IPR015424">
    <property type="entry name" value="PyrdxlP-dep_Trfase"/>
</dbReference>
<dbReference type="GO" id="GO:0030170">
    <property type="term" value="F:pyridoxal phosphate binding"/>
    <property type="evidence" value="ECO:0007669"/>
    <property type="project" value="InterPro"/>
</dbReference>
<dbReference type="PANTHER" id="PTHR42832:SF3">
    <property type="entry name" value="L-GLUTAMINE--4-(METHYLSULFANYL)-2-OXOBUTANOATE AMINOTRANSFERASE"/>
    <property type="match status" value="1"/>
</dbReference>
<dbReference type="PANTHER" id="PTHR42832">
    <property type="entry name" value="AMINO ACID AMINOTRANSFERASE"/>
    <property type="match status" value="1"/>
</dbReference>
<comment type="caution">
    <text evidence="6">The sequence shown here is derived from an EMBL/GenBank/DDBJ whole genome shotgun (WGS) entry which is preliminary data.</text>
</comment>
<dbReference type="InterPro" id="IPR004839">
    <property type="entry name" value="Aminotransferase_I/II_large"/>
</dbReference>
<organism evidence="6 7">
    <name type="scientific">Arenivirga flava</name>
    <dbReference type="NCBI Taxonomy" id="1930060"/>
    <lineage>
        <taxon>Bacteria</taxon>
        <taxon>Bacillati</taxon>
        <taxon>Actinomycetota</taxon>
        <taxon>Actinomycetes</taxon>
        <taxon>Micrococcales</taxon>
        <taxon>Microbacteriaceae</taxon>
        <taxon>Arenivirga</taxon>
    </lineage>
</organism>
<evidence type="ECO:0000313" key="6">
    <source>
        <dbReference type="EMBL" id="GMA29756.1"/>
    </source>
</evidence>
<protein>
    <recommendedName>
        <fullName evidence="5">Aminotransferase class I/classII large domain-containing protein</fullName>
    </recommendedName>
</protein>
<evidence type="ECO:0000256" key="3">
    <source>
        <dbReference type="ARBA" id="ARBA00022679"/>
    </source>
</evidence>
<dbReference type="GO" id="GO:0008483">
    <property type="term" value="F:transaminase activity"/>
    <property type="evidence" value="ECO:0007669"/>
    <property type="project" value="UniProtKB-KW"/>
</dbReference>
<keyword evidence="2" id="KW-0032">Aminotransferase</keyword>
<feature type="domain" description="Aminotransferase class I/classII large" evidence="5">
    <location>
        <begin position="12"/>
        <end position="122"/>
    </location>
</feature>
<accession>A0AA37UMR2</accession>
<dbReference type="AlphaFoldDB" id="A0AA37UMR2"/>
<keyword evidence="3" id="KW-0808">Transferase</keyword>
<dbReference type="InterPro" id="IPR050881">
    <property type="entry name" value="LL-DAP_aminotransferase"/>
</dbReference>
<name>A0AA37UMR2_9MICO</name>
<feature type="region of interest" description="Disordered" evidence="4">
    <location>
        <begin position="126"/>
        <end position="164"/>
    </location>
</feature>
<dbReference type="EMBL" id="BSUL01000001">
    <property type="protein sequence ID" value="GMA29756.1"/>
    <property type="molecule type" value="Genomic_DNA"/>
</dbReference>
<reference evidence="6 7" key="1">
    <citation type="journal article" date="2014" name="Int. J. Syst. Evol. Microbiol.">
        <title>Complete genome sequence of Corynebacterium casei LMG S-19264T (=DSM 44701T), isolated from a smear-ripened cheese.</title>
        <authorList>
            <consortium name="US DOE Joint Genome Institute (JGI-PGF)"/>
            <person name="Walter F."/>
            <person name="Albersmeier A."/>
            <person name="Kalinowski J."/>
            <person name="Ruckert C."/>
        </authorList>
    </citation>
    <scope>NUCLEOTIDE SEQUENCE [LARGE SCALE GENOMIC DNA]</scope>
    <source>
        <strain evidence="6 7">NBRC 112289</strain>
    </source>
</reference>
<dbReference type="Pfam" id="PF00155">
    <property type="entry name" value="Aminotran_1_2"/>
    <property type="match status" value="1"/>
</dbReference>
<dbReference type="Proteomes" id="UP001157160">
    <property type="component" value="Unassembled WGS sequence"/>
</dbReference>
<gene>
    <name evidence="6" type="ORF">GCM10025874_30090</name>
</gene>
<comment type="cofactor">
    <cofactor evidence="1">
        <name>pyridoxal 5'-phosphate</name>
        <dbReference type="ChEBI" id="CHEBI:597326"/>
    </cofactor>
</comment>
<evidence type="ECO:0000256" key="1">
    <source>
        <dbReference type="ARBA" id="ARBA00001933"/>
    </source>
</evidence>
<evidence type="ECO:0000313" key="7">
    <source>
        <dbReference type="Proteomes" id="UP001157160"/>
    </source>
</evidence>
<evidence type="ECO:0000256" key="4">
    <source>
        <dbReference type="SAM" id="MobiDB-lite"/>
    </source>
</evidence>
<keyword evidence="7" id="KW-1185">Reference proteome</keyword>
<sequence length="164" mass="18069">MLADLLEVRKHLGLLPPAPVQHAMTVALRDDEHVAEQRRVYASRRAVLEPALREAGFRIDRSEAGLYLWATKDDDAWTTLAELAELGILAAPGTFYGEGSGRHVRVALTASDERIAAAAARLRRKADSPLPGVTPRLVERSSTGSHEPPVRCRMRVHHTPEEAK</sequence>
<evidence type="ECO:0000256" key="2">
    <source>
        <dbReference type="ARBA" id="ARBA00022576"/>
    </source>
</evidence>
<proteinExistence type="predicted"/>
<evidence type="ECO:0000259" key="5">
    <source>
        <dbReference type="Pfam" id="PF00155"/>
    </source>
</evidence>
<dbReference type="InterPro" id="IPR015422">
    <property type="entry name" value="PyrdxlP-dep_Trfase_small"/>
</dbReference>
<dbReference type="Gene3D" id="3.90.1150.10">
    <property type="entry name" value="Aspartate Aminotransferase, domain 1"/>
    <property type="match status" value="1"/>
</dbReference>
<dbReference type="SUPFAM" id="SSF53383">
    <property type="entry name" value="PLP-dependent transferases"/>
    <property type="match status" value="1"/>
</dbReference>